<dbReference type="Gene3D" id="1.10.472.10">
    <property type="entry name" value="Cyclin-like"/>
    <property type="match status" value="2"/>
</dbReference>
<dbReference type="EMBL" id="JADGMS010000009">
    <property type="protein sequence ID" value="KAF9675874.1"/>
    <property type="molecule type" value="Genomic_DNA"/>
</dbReference>
<evidence type="ECO:0000313" key="11">
    <source>
        <dbReference type="Proteomes" id="UP000657918"/>
    </source>
</evidence>
<comment type="subunit">
    <text evidence="2">Interacts with the CDC2 protein kinase to form a serine/threonine kinase holoenzyme complex also known as maturation promoting factor (MPF). The cyclin subunit imparts substrate specificity to the complex.</text>
</comment>
<dbReference type="GO" id="GO:0048316">
    <property type="term" value="P:seed development"/>
    <property type="evidence" value="ECO:0007669"/>
    <property type="project" value="UniProtKB-ARBA"/>
</dbReference>
<dbReference type="InterPro" id="IPR013763">
    <property type="entry name" value="Cyclin-like_dom"/>
</dbReference>
<dbReference type="SUPFAM" id="SSF47954">
    <property type="entry name" value="Cyclin-like"/>
    <property type="match status" value="1"/>
</dbReference>
<dbReference type="FunFam" id="1.10.472.10:FF:000074">
    <property type="entry name" value="D3-type cyclin"/>
    <property type="match status" value="1"/>
</dbReference>
<evidence type="ECO:0000256" key="4">
    <source>
        <dbReference type="ARBA" id="ARBA00023127"/>
    </source>
</evidence>
<evidence type="ECO:0000259" key="8">
    <source>
        <dbReference type="SMART" id="SM00385"/>
    </source>
</evidence>
<feature type="domain" description="Cyclin-like" evidence="8">
    <location>
        <begin position="109"/>
        <end position="198"/>
    </location>
</feature>
<dbReference type="GO" id="GO:0051301">
    <property type="term" value="P:cell division"/>
    <property type="evidence" value="ECO:0007669"/>
    <property type="project" value="UniProtKB-KW"/>
</dbReference>
<evidence type="ECO:0000256" key="7">
    <source>
        <dbReference type="RuleBase" id="RU000383"/>
    </source>
</evidence>
<sequence>MAIPEQQEVEQNELNTQQEQNTSFLLDALYCEEGKWEDDSEEEVLQESPSVNNPSGDLFSISLLEQDLFWEDEELLSLFSKEQEQQAFVGVNNVESDPFLSRARQEAVEWMLRVIAHYGFSALTSILAINYLDRFLASPCFQRDSKPWMIQLVAVTCLSLAAKVEETHVHLLLDLQVEDTKYLFEAKTIQRMELLVLSALKWKMHPVTPLSFLDHIIRRLGLKNNVHWEFLRRCEHLLLSVVSDSRSVRYLPSVLATATMMHVIDQVETFNPVDYQTQLLGVLKMTKVKVNGCYGLILELSRAQSNSNIKPKKRKFEPAPLQGSAVSSSSLETLFKKGRTQDQWVFVDIVGSPR</sequence>
<gene>
    <name evidence="10" type="ORF">SADUNF_Sadunf09G0078800</name>
</gene>
<feature type="domain" description="Cyclin C-terminal" evidence="9">
    <location>
        <begin position="207"/>
        <end position="330"/>
    </location>
</feature>
<dbReference type="PANTHER" id="PTHR10177">
    <property type="entry name" value="CYCLINS"/>
    <property type="match status" value="1"/>
</dbReference>
<evidence type="ECO:0000313" key="10">
    <source>
        <dbReference type="EMBL" id="KAF9675874.1"/>
    </source>
</evidence>
<dbReference type="SMART" id="SM00385">
    <property type="entry name" value="CYCLIN"/>
    <property type="match status" value="1"/>
</dbReference>
<dbReference type="SMART" id="SM01332">
    <property type="entry name" value="Cyclin_C"/>
    <property type="match status" value="1"/>
</dbReference>
<keyword evidence="11" id="KW-1185">Reference proteome</keyword>
<dbReference type="FunFam" id="1.10.472.10:FF:000070">
    <property type="entry name" value="CYCLIN D32"/>
    <property type="match status" value="1"/>
</dbReference>
<name>A0A835MTC0_9ROSI</name>
<evidence type="ECO:0000256" key="5">
    <source>
        <dbReference type="ARBA" id="ARBA00023306"/>
    </source>
</evidence>
<protein>
    <recommendedName>
        <fullName evidence="6">B-like cyclin</fullName>
    </recommendedName>
</protein>
<dbReference type="InterPro" id="IPR006671">
    <property type="entry name" value="Cyclin_N"/>
</dbReference>
<dbReference type="OrthoDB" id="5590282at2759"/>
<evidence type="ECO:0000256" key="6">
    <source>
        <dbReference type="ARBA" id="ARBA00032263"/>
    </source>
</evidence>
<evidence type="ECO:0000256" key="3">
    <source>
        <dbReference type="ARBA" id="ARBA00022618"/>
    </source>
</evidence>
<dbReference type="InterPro" id="IPR039361">
    <property type="entry name" value="Cyclin"/>
</dbReference>
<dbReference type="CDD" id="cd20544">
    <property type="entry name" value="CYCLIN_AtCycD-like_rpt2"/>
    <property type="match status" value="1"/>
</dbReference>
<dbReference type="Pfam" id="PF02984">
    <property type="entry name" value="Cyclin_C"/>
    <property type="match status" value="1"/>
</dbReference>
<evidence type="ECO:0000256" key="2">
    <source>
        <dbReference type="ARBA" id="ARBA00011177"/>
    </source>
</evidence>
<comment type="similarity">
    <text evidence="1">Belongs to the cyclin family. Cyclin D subfamily.</text>
</comment>
<keyword evidence="5" id="KW-0131">Cell cycle</keyword>
<evidence type="ECO:0000256" key="1">
    <source>
        <dbReference type="ARBA" id="ARBA00009065"/>
    </source>
</evidence>
<comment type="caution">
    <text evidence="10">The sequence shown here is derived from an EMBL/GenBank/DDBJ whole genome shotgun (WGS) entry which is preliminary data.</text>
</comment>
<organism evidence="10 11">
    <name type="scientific">Salix dunnii</name>
    <dbReference type="NCBI Taxonomy" id="1413687"/>
    <lineage>
        <taxon>Eukaryota</taxon>
        <taxon>Viridiplantae</taxon>
        <taxon>Streptophyta</taxon>
        <taxon>Embryophyta</taxon>
        <taxon>Tracheophyta</taxon>
        <taxon>Spermatophyta</taxon>
        <taxon>Magnoliopsida</taxon>
        <taxon>eudicotyledons</taxon>
        <taxon>Gunneridae</taxon>
        <taxon>Pentapetalae</taxon>
        <taxon>rosids</taxon>
        <taxon>fabids</taxon>
        <taxon>Malpighiales</taxon>
        <taxon>Salicaceae</taxon>
        <taxon>Saliceae</taxon>
        <taxon>Salix</taxon>
    </lineage>
</organism>
<dbReference type="Proteomes" id="UP000657918">
    <property type="component" value="Unassembled WGS sequence"/>
</dbReference>
<dbReference type="CDD" id="cd20543">
    <property type="entry name" value="CYCLIN_AtCycD-like_rpt1"/>
    <property type="match status" value="1"/>
</dbReference>
<dbReference type="AlphaFoldDB" id="A0A835MTC0"/>
<dbReference type="GO" id="GO:0010444">
    <property type="term" value="P:guard mother cell differentiation"/>
    <property type="evidence" value="ECO:0007669"/>
    <property type="project" value="UniProtKB-ARBA"/>
</dbReference>
<keyword evidence="4 7" id="KW-0195">Cyclin</keyword>
<keyword evidence="3" id="KW-0132">Cell division</keyword>
<dbReference type="InterPro" id="IPR036915">
    <property type="entry name" value="Cyclin-like_sf"/>
</dbReference>
<accession>A0A835MTC0</accession>
<dbReference type="InterPro" id="IPR004367">
    <property type="entry name" value="Cyclin_C-dom"/>
</dbReference>
<reference evidence="10 11" key="1">
    <citation type="submission" date="2020-10" db="EMBL/GenBank/DDBJ databases">
        <title>Plant Genome Project.</title>
        <authorList>
            <person name="Zhang R.-G."/>
        </authorList>
    </citation>
    <scope>NUCLEOTIDE SEQUENCE [LARGE SCALE GENOMIC DNA]</scope>
    <source>
        <strain evidence="10">FAFU-HL-1</strain>
        <tissue evidence="10">Leaf</tissue>
    </source>
</reference>
<dbReference type="Pfam" id="PF00134">
    <property type="entry name" value="Cyclin_N"/>
    <property type="match status" value="1"/>
</dbReference>
<proteinExistence type="inferred from homology"/>
<evidence type="ECO:0000259" key="9">
    <source>
        <dbReference type="SMART" id="SM01332"/>
    </source>
</evidence>